<dbReference type="InterPro" id="IPR003018">
    <property type="entry name" value="GAF"/>
</dbReference>
<protein>
    <submittedName>
        <fullName evidence="7">GAF and ANTAR domain-containing protein</fullName>
    </submittedName>
</protein>
<proteinExistence type="predicted"/>
<accession>A0A939LUT3</accession>
<feature type="domain" description="ANTAR" evidence="6">
    <location>
        <begin position="177"/>
        <end position="238"/>
    </location>
</feature>
<dbReference type="EMBL" id="JAGEMK010000003">
    <property type="protein sequence ID" value="MBO1751682.1"/>
    <property type="molecule type" value="Genomic_DNA"/>
</dbReference>
<dbReference type="PIRSF" id="PIRSF036625">
    <property type="entry name" value="GAF_ANTAR"/>
    <property type="match status" value="1"/>
</dbReference>
<dbReference type="AlphaFoldDB" id="A0A939LUT3"/>
<dbReference type="Gene3D" id="1.10.10.10">
    <property type="entry name" value="Winged helix-like DNA-binding domain superfamily/Winged helix DNA-binding domain"/>
    <property type="match status" value="1"/>
</dbReference>
<comment type="caution">
    <text evidence="7">The sequence shown here is derived from an EMBL/GenBank/DDBJ whole genome shotgun (WGS) entry which is preliminary data.</text>
</comment>
<dbReference type="InterPro" id="IPR029016">
    <property type="entry name" value="GAF-like_dom_sf"/>
</dbReference>
<keyword evidence="3" id="KW-0805">Transcription regulation</keyword>
<evidence type="ECO:0000313" key="8">
    <source>
        <dbReference type="Proteomes" id="UP000664209"/>
    </source>
</evidence>
<evidence type="ECO:0000256" key="4">
    <source>
        <dbReference type="ARBA" id="ARBA00023163"/>
    </source>
</evidence>
<feature type="compositionally biased region" description="Polar residues" evidence="5">
    <location>
        <begin position="1"/>
        <end position="11"/>
    </location>
</feature>
<reference evidence="7" key="1">
    <citation type="submission" date="2021-03" db="EMBL/GenBank/DDBJ databases">
        <title>Actinotalea soli sp. nov., isolated from soil.</title>
        <authorList>
            <person name="Ping W."/>
            <person name="Zhang J."/>
        </authorList>
    </citation>
    <scope>NUCLEOTIDE SEQUENCE</scope>
    <source>
        <strain evidence="7">BY-33</strain>
    </source>
</reference>
<feature type="region of interest" description="Disordered" evidence="5">
    <location>
        <begin position="1"/>
        <end position="25"/>
    </location>
</feature>
<dbReference type="RefSeq" id="WP_208055359.1">
    <property type="nucleotide sequence ID" value="NZ_JAGEMK010000003.1"/>
</dbReference>
<organism evidence="7 8">
    <name type="scientific">Actinotalea soli</name>
    <dbReference type="NCBI Taxonomy" id="2819234"/>
    <lineage>
        <taxon>Bacteria</taxon>
        <taxon>Bacillati</taxon>
        <taxon>Actinomycetota</taxon>
        <taxon>Actinomycetes</taxon>
        <taxon>Micrococcales</taxon>
        <taxon>Cellulomonadaceae</taxon>
        <taxon>Actinotalea</taxon>
    </lineage>
</organism>
<keyword evidence="2" id="KW-0418">Kinase</keyword>
<keyword evidence="4" id="KW-0804">Transcription</keyword>
<dbReference type="InterPro" id="IPR012074">
    <property type="entry name" value="GAF_ANTAR"/>
</dbReference>
<evidence type="ECO:0000256" key="5">
    <source>
        <dbReference type="SAM" id="MobiDB-lite"/>
    </source>
</evidence>
<dbReference type="Proteomes" id="UP000664209">
    <property type="component" value="Unassembled WGS sequence"/>
</dbReference>
<dbReference type="Gene3D" id="3.30.450.40">
    <property type="match status" value="1"/>
</dbReference>
<dbReference type="GO" id="GO:0016301">
    <property type="term" value="F:kinase activity"/>
    <property type="evidence" value="ECO:0007669"/>
    <property type="project" value="UniProtKB-KW"/>
</dbReference>
<dbReference type="InterPro" id="IPR011006">
    <property type="entry name" value="CheY-like_superfamily"/>
</dbReference>
<dbReference type="SMART" id="SM01012">
    <property type="entry name" value="ANTAR"/>
    <property type="match status" value="1"/>
</dbReference>
<dbReference type="Pfam" id="PF03861">
    <property type="entry name" value="ANTAR"/>
    <property type="match status" value="1"/>
</dbReference>
<evidence type="ECO:0000256" key="2">
    <source>
        <dbReference type="ARBA" id="ARBA00022777"/>
    </source>
</evidence>
<keyword evidence="8" id="KW-1185">Reference proteome</keyword>
<dbReference type="SUPFAM" id="SSF55781">
    <property type="entry name" value="GAF domain-like"/>
    <property type="match status" value="1"/>
</dbReference>
<keyword evidence="1" id="KW-0808">Transferase</keyword>
<dbReference type="InterPro" id="IPR036388">
    <property type="entry name" value="WH-like_DNA-bd_sf"/>
</dbReference>
<name>A0A939LUT3_9CELL</name>
<dbReference type="GO" id="GO:0003723">
    <property type="term" value="F:RNA binding"/>
    <property type="evidence" value="ECO:0007669"/>
    <property type="project" value="InterPro"/>
</dbReference>
<gene>
    <name evidence="7" type="ORF">J4G33_07690</name>
</gene>
<evidence type="ECO:0000256" key="3">
    <source>
        <dbReference type="ARBA" id="ARBA00023015"/>
    </source>
</evidence>
<dbReference type="Pfam" id="PF13185">
    <property type="entry name" value="GAF_2"/>
    <property type="match status" value="1"/>
</dbReference>
<dbReference type="InterPro" id="IPR005561">
    <property type="entry name" value="ANTAR"/>
</dbReference>
<evidence type="ECO:0000259" key="6">
    <source>
        <dbReference type="PROSITE" id="PS50921"/>
    </source>
</evidence>
<dbReference type="PROSITE" id="PS50921">
    <property type="entry name" value="ANTAR"/>
    <property type="match status" value="1"/>
</dbReference>
<sequence length="254" mass="27006">MSIGEPTTRTSPRSDRSPDPAGAGLQDLALDTADVQEFLDRLVVLTAEALDGRVSAGITLARARREVTVASSDPSTSRYDELQYGLNEGPCLTALRAGTEVLVPDLASEDRFPSYREHALPLGLRSCLAVPLAGDDRAAGALNMYSREPGTFDEATIAVARQFAGEAARALRLAMRLAQQAELTDQLRTALGSRAVIDQAIGVIMAQSRCGPEAAFEVLRTASQHRNAKLRDLAAEIVTAVALTPVAAEGHDRT</sequence>
<dbReference type="SMART" id="SM00065">
    <property type="entry name" value="GAF"/>
    <property type="match status" value="1"/>
</dbReference>
<evidence type="ECO:0000256" key="1">
    <source>
        <dbReference type="ARBA" id="ARBA00022679"/>
    </source>
</evidence>
<dbReference type="SUPFAM" id="SSF52172">
    <property type="entry name" value="CheY-like"/>
    <property type="match status" value="1"/>
</dbReference>
<evidence type="ECO:0000313" key="7">
    <source>
        <dbReference type="EMBL" id="MBO1751682.1"/>
    </source>
</evidence>